<feature type="domain" description="Orn/DAP/Arg decarboxylase 2 C-terminal" evidence="5">
    <location>
        <begin position="42"/>
        <end position="380"/>
    </location>
</feature>
<gene>
    <name evidence="7" type="ORF">METZ01_LOCUS1293</name>
</gene>
<dbReference type="InterPro" id="IPR022653">
    <property type="entry name" value="De-COase2_pyr-phos_BS"/>
</dbReference>
<sequence length="423" mass="43904">VAGPIPTHLLPDTASIGAGGRLSIGGCDLLDLADEYGTPLFVYDEAQLRARCREAVTAFGDGVAYASKAFLCGAMARLAHEEGMHLDVATGGELYVARHAGVPGDRLVMHGNNKSDSELAMALAEGVGRIVVDSFDELDRLDAIAAATGAKPMVLLRITPGVEAHTHEFVATGQDDSKFGFTVSSGLAAAAVERAVASDSVDLVGLHAHIGSQVFEVGAFARAVEVLATFAAPYGLAELSVGGGLGVPYVEGESAPSIGDWAAGIRAVCEAAGVTASVSAEPGRAIVAAAAVTLYRVGTVKDLPDIRTYVAVDGGMSDNPRPVLYGSGYETFLPRAAAAERNRSVRVVGKHCESGDLLVREGWVPGDLVVGDVLATPVTGAYGYAMGSNYNHVLRPAVVFVADGDARLVIRRETYEDLVRREA</sequence>
<evidence type="ECO:0008006" key="8">
    <source>
        <dbReference type="Google" id="ProtNLM"/>
    </source>
</evidence>
<evidence type="ECO:0000256" key="1">
    <source>
        <dbReference type="ARBA" id="ARBA00001933"/>
    </source>
</evidence>
<dbReference type="InterPro" id="IPR000183">
    <property type="entry name" value="Orn/DAP/Arg_de-COase"/>
</dbReference>
<dbReference type="FunFam" id="3.20.20.10:FF:000003">
    <property type="entry name" value="Diaminopimelate decarboxylase"/>
    <property type="match status" value="1"/>
</dbReference>
<dbReference type="Gene3D" id="2.40.37.10">
    <property type="entry name" value="Lyase, Ornithine Decarboxylase, Chain A, domain 1"/>
    <property type="match status" value="1"/>
</dbReference>
<dbReference type="HAMAP" id="MF_02120">
    <property type="entry name" value="LysA"/>
    <property type="match status" value="1"/>
</dbReference>
<dbReference type="Pfam" id="PF02784">
    <property type="entry name" value="Orn_Arg_deC_N"/>
    <property type="match status" value="1"/>
</dbReference>
<evidence type="ECO:0000256" key="4">
    <source>
        <dbReference type="ARBA" id="ARBA00023239"/>
    </source>
</evidence>
<dbReference type="InterPro" id="IPR022643">
    <property type="entry name" value="De-COase2_C"/>
</dbReference>
<dbReference type="InterPro" id="IPR022644">
    <property type="entry name" value="De-COase2_N"/>
</dbReference>
<feature type="non-terminal residue" evidence="7">
    <location>
        <position position="1"/>
    </location>
</feature>
<dbReference type="Gene3D" id="3.20.20.10">
    <property type="entry name" value="Alanine racemase"/>
    <property type="match status" value="1"/>
</dbReference>
<evidence type="ECO:0000313" key="7">
    <source>
        <dbReference type="EMBL" id="SUZ48439.1"/>
    </source>
</evidence>
<keyword evidence="4" id="KW-0456">Lyase</keyword>
<keyword evidence="3" id="KW-0663">Pyridoxal phosphate</keyword>
<dbReference type="GO" id="GO:0008836">
    <property type="term" value="F:diaminopimelate decarboxylase activity"/>
    <property type="evidence" value="ECO:0007669"/>
    <property type="project" value="InterPro"/>
</dbReference>
<keyword evidence="2" id="KW-0210">Decarboxylase</keyword>
<evidence type="ECO:0000259" key="5">
    <source>
        <dbReference type="Pfam" id="PF00278"/>
    </source>
</evidence>
<dbReference type="PANTHER" id="PTHR43727:SF2">
    <property type="entry name" value="GROUP IV DECARBOXYLASE"/>
    <property type="match status" value="1"/>
</dbReference>
<feature type="domain" description="Orn/DAP/Arg decarboxylase 2 N-terminal" evidence="6">
    <location>
        <begin position="46"/>
        <end position="288"/>
    </location>
</feature>
<dbReference type="InterPro" id="IPR029066">
    <property type="entry name" value="PLP-binding_barrel"/>
</dbReference>
<evidence type="ECO:0000259" key="6">
    <source>
        <dbReference type="Pfam" id="PF02784"/>
    </source>
</evidence>
<dbReference type="CDD" id="cd06828">
    <property type="entry name" value="PLPDE_III_DapDC"/>
    <property type="match status" value="1"/>
</dbReference>
<dbReference type="InterPro" id="IPR002986">
    <property type="entry name" value="DAP_deCOOHase_LysA"/>
</dbReference>
<dbReference type="SUPFAM" id="SSF50621">
    <property type="entry name" value="Alanine racemase C-terminal domain-like"/>
    <property type="match status" value="1"/>
</dbReference>
<dbReference type="PRINTS" id="PR01181">
    <property type="entry name" value="DAPDCRBXLASE"/>
</dbReference>
<dbReference type="InterPro" id="IPR009006">
    <property type="entry name" value="Ala_racemase/Decarboxylase_C"/>
</dbReference>
<dbReference type="EMBL" id="UINC01000067">
    <property type="protein sequence ID" value="SUZ48439.1"/>
    <property type="molecule type" value="Genomic_DNA"/>
</dbReference>
<comment type="cofactor">
    <cofactor evidence="1">
        <name>pyridoxal 5'-phosphate</name>
        <dbReference type="ChEBI" id="CHEBI:597326"/>
    </cofactor>
</comment>
<dbReference type="PRINTS" id="PR01179">
    <property type="entry name" value="ODADCRBXLASE"/>
</dbReference>
<evidence type="ECO:0000256" key="3">
    <source>
        <dbReference type="ARBA" id="ARBA00022898"/>
    </source>
</evidence>
<protein>
    <recommendedName>
        <fullName evidence="8">Diaminopimelate decarboxylase</fullName>
    </recommendedName>
</protein>
<dbReference type="InterPro" id="IPR022657">
    <property type="entry name" value="De-COase2_CS"/>
</dbReference>
<name>A0A381N1U6_9ZZZZ</name>
<evidence type="ECO:0000256" key="2">
    <source>
        <dbReference type="ARBA" id="ARBA00022793"/>
    </source>
</evidence>
<accession>A0A381N1U6</accession>
<dbReference type="GO" id="GO:0009089">
    <property type="term" value="P:lysine biosynthetic process via diaminopimelate"/>
    <property type="evidence" value="ECO:0007669"/>
    <property type="project" value="InterPro"/>
</dbReference>
<proteinExistence type="inferred from homology"/>
<dbReference type="NCBIfam" id="TIGR01048">
    <property type="entry name" value="lysA"/>
    <property type="match status" value="1"/>
</dbReference>
<dbReference type="SUPFAM" id="SSF51419">
    <property type="entry name" value="PLP-binding barrel"/>
    <property type="match status" value="1"/>
</dbReference>
<organism evidence="7">
    <name type="scientific">marine metagenome</name>
    <dbReference type="NCBI Taxonomy" id="408172"/>
    <lineage>
        <taxon>unclassified sequences</taxon>
        <taxon>metagenomes</taxon>
        <taxon>ecological metagenomes</taxon>
    </lineage>
</organism>
<dbReference type="PROSITE" id="PS00878">
    <property type="entry name" value="ODR_DC_2_1"/>
    <property type="match status" value="1"/>
</dbReference>
<dbReference type="AlphaFoldDB" id="A0A381N1U6"/>
<dbReference type="PANTHER" id="PTHR43727">
    <property type="entry name" value="DIAMINOPIMELATE DECARBOXYLASE"/>
    <property type="match status" value="1"/>
</dbReference>
<dbReference type="PROSITE" id="PS00879">
    <property type="entry name" value="ODR_DC_2_2"/>
    <property type="match status" value="1"/>
</dbReference>
<reference evidence="7" key="1">
    <citation type="submission" date="2018-05" db="EMBL/GenBank/DDBJ databases">
        <authorList>
            <person name="Lanie J.A."/>
            <person name="Ng W.-L."/>
            <person name="Kazmierczak K.M."/>
            <person name="Andrzejewski T.M."/>
            <person name="Davidsen T.M."/>
            <person name="Wayne K.J."/>
            <person name="Tettelin H."/>
            <person name="Glass J.I."/>
            <person name="Rusch D."/>
            <person name="Podicherti R."/>
            <person name="Tsui H.-C.T."/>
            <person name="Winkler M.E."/>
        </authorList>
    </citation>
    <scope>NUCLEOTIDE SEQUENCE</scope>
</reference>
<dbReference type="Pfam" id="PF00278">
    <property type="entry name" value="Orn_DAP_Arg_deC"/>
    <property type="match status" value="1"/>
</dbReference>